<proteinExistence type="predicted"/>
<gene>
    <name evidence="1" type="ORF">BVC80_8611g22</name>
</gene>
<accession>A0A200QK19</accession>
<dbReference type="EMBL" id="MVGT01001823">
    <property type="protein sequence ID" value="OVA10816.1"/>
    <property type="molecule type" value="Genomic_DNA"/>
</dbReference>
<dbReference type="AlphaFoldDB" id="A0A200QK19"/>
<comment type="caution">
    <text evidence="1">The sequence shown here is derived from an EMBL/GenBank/DDBJ whole genome shotgun (WGS) entry which is preliminary data.</text>
</comment>
<sequence length="109" mass="12373">MDGSSLKEEFHRLFKISRSKDASIHDHTVTTATGREWQFQFTKEPGEADIPQLAAFLHKIDQPPHLNDSADSIQWSADPTCFSISHAGCPRIPDLRRSYLCSLFLQMTL</sequence>
<dbReference type="InParanoid" id="A0A200QK19"/>
<evidence type="ECO:0000313" key="1">
    <source>
        <dbReference type="EMBL" id="OVA10816.1"/>
    </source>
</evidence>
<name>A0A200QK19_MACCD</name>
<dbReference type="OrthoDB" id="1436411at2759"/>
<reference evidence="1 2" key="1">
    <citation type="journal article" date="2017" name="Mol. Plant">
        <title>The Genome of Medicinal Plant Macleaya cordata Provides New Insights into Benzylisoquinoline Alkaloids Metabolism.</title>
        <authorList>
            <person name="Liu X."/>
            <person name="Liu Y."/>
            <person name="Huang P."/>
            <person name="Ma Y."/>
            <person name="Qing Z."/>
            <person name="Tang Q."/>
            <person name="Cao H."/>
            <person name="Cheng P."/>
            <person name="Zheng Y."/>
            <person name="Yuan Z."/>
            <person name="Zhou Y."/>
            <person name="Liu J."/>
            <person name="Tang Z."/>
            <person name="Zhuo Y."/>
            <person name="Zhang Y."/>
            <person name="Yu L."/>
            <person name="Huang J."/>
            <person name="Yang P."/>
            <person name="Peng Q."/>
            <person name="Zhang J."/>
            <person name="Jiang W."/>
            <person name="Zhang Z."/>
            <person name="Lin K."/>
            <person name="Ro D.K."/>
            <person name="Chen X."/>
            <person name="Xiong X."/>
            <person name="Shang Y."/>
            <person name="Huang S."/>
            <person name="Zeng J."/>
        </authorList>
    </citation>
    <scope>NUCLEOTIDE SEQUENCE [LARGE SCALE GENOMIC DNA]</scope>
    <source>
        <strain evidence="2">cv. BLH2017</strain>
        <tissue evidence="1">Root</tissue>
    </source>
</reference>
<protein>
    <submittedName>
        <fullName evidence="1">Uncharacterized protein</fullName>
    </submittedName>
</protein>
<evidence type="ECO:0000313" key="2">
    <source>
        <dbReference type="Proteomes" id="UP000195402"/>
    </source>
</evidence>
<keyword evidence="2" id="KW-1185">Reference proteome</keyword>
<dbReference type="Proteomes" id="UP000195402">
    <property type="component" value="Unassembled WGS sequence"/>
</dbReference>
<organism evidence="1 2">
    <name type="scientific">Macleaya cordata</name>
    <name type="common">Five-seeded plume-poppy</name>
    <name type="synonym">Bocconia cordata</name>
    <dbReference type="NCBI Taxonomy" id="56857"/>
    <lineage>
        <taxon>Eukaryota</taxon>
        <taxon>Viridiplantae</taxon>
        <taxon>Streptophyta</taxon>
        <taxon>Embryophyta</taxon>
        <taxon>Tracheophyta</taxon>
        <taxon>Spermatophyta</taxon>
        <taxon>Magnoliopsida</taxon>
        <taxon>Ranunculales</taxon>
        <taxon>Papaveraceae</taxon>
        <taxon>Papaveroideae</taxon>
        <taxon>Macleaya</taxon>
    </lineage>
</organism>